<evidence type="ECO:0000259" key="7">
    <source>
        <dbReference type="Pfam" id="PF07731"/>
    </source>
</evidence>
<evidence type="ECO:0000256" key="5">
    <source>
        <dbReference type="SAM" id="SignalP"/>
    </source>
</evidence>
<dbReference type="PROSITE" id="PS00079">
    <property type="entry name" value="MULTICOPPER_OXIDASE1"/>
    <property type="match status" value="1"/>
</dbReference>
<feature type="chain" id="PRO_5042010673" evidence="5">
    <location>
        <begin position="21"/>
        <end position="697"/>
    </location>
</feature>
<dbReference type="CDD" id="cd13858">
    <property type="entry name" value="CuRO_1_tcLCC2_insect_like"/>
    <property type="match status" value="1"/>
</dbReference>
<name>A0AAE1L787_9NEOP</name>
<dbReference type="Proteomes" id="UP001219518">
    <property type="component" value="Unassembled WGS sequence"/>
</dbReference>
<dbReference type="GO" id="GO:0005507">
    <property type="term" value="F:copper ion binding"/>
    <property type="evidence" value="ECO:0007669"/>
    <property type="project" value="InterPro"/>
</dbReference>
<feature type="domain" description="Plastocyanin-like" evidence="8">
    <location>
        <begin position="138"/>
        <end position="248"/>
    </location>
</feature>
<sequence>MRWCLGALALALLRPAATRAQDVHIVNEVPGDFPVLTEAVLADALQDDDADADERWAWLGGEDPDDPAYLSRGSPPVPGRAGRAQGASRPASCHRPCGEDDDEPMICYFRWRLEPYVTMGRACGSCPRNVSDCTAPQCVTADGFEKGILTVNRKLPGPSIHVCLGDLIVVDVKNLMPGRSTAIHWHGVRQRGSQHMDGVPMVTQCPIPENGIFRYRFRADEVGTHFWHSHDGMQKMDGVVGALVVRGPARAEPHAHLYDHDLRAHTLVLTDWFHTDADQRFPGLLRRESGQIPDSYLVNGRGSYRQRARTDARLLFSMTLDSEAPYAVFRVSRGQRYRFRFIGATCASCAFTITVQDHALRLIAVDISPVRPVLVDSLTISPGERYDVILEAKQPPAVYWIHVRGLGACALAGAHQVALLRYTEARTAMPSMPHPGRLGLPRGVVLGPENSICTADDPAEVCVHHLVSLRSIPAGVLDAAAGARVPIEFGFRFHDDEELFRSGTFQRFFIPPVFPPASARINNVSNILGPSPLLTQLEDVPAHLFCTPGLLQQCAPAGTCECLHIIKVGLGEVVEFVIGDAGRIRNALSHPFHAHGHYFHILALGLFQPGQSMADVVRLLDRGEVPFSVRPVEKDTIAVPSGGYAVVRMVADNPGFWMFHCHFLYHLVTGMSVVLQVGDVADMPPAPRGFPKCGDFF</sequence>
<organism evidence="9 10">
    <name type="scientific">Frankliniella fusca</name>
    <dbReference type="NCBI Taxonomy" id="407009"/>
    <lineage>
        <taxon>Eukaryota</taxon>
        <taxon>Metazoa</taxon>
        <taxon>Ecdysozoa</taxon>
        <taxon>Arthropoda</taxon>
        <taxon>Hexapoda</taxon>
        <taxon>Insecta</taxon>
        <taxon>Pterygota</taxon>
        <taxon>Neoptera</taxon>
        <taxon>Paraneoptera</taxon>
        <taxon>Thysanoptera</taxon>
        <taxon>Terebrantia</taxon>
        <taxon>Thripoidea</taxon>
        <taxon>Thripidae</taxon>
        <taxon>Frankliniella</taxon>
    </lineage>
</organism>
<keyword evidence="10" id="KW-1185">Reference proteome</keyword>
<dbReference type="PANTHER" id="PTHR11709">
    <property type="entry name" value="MULTI-COPPER OXIDASE"/>
    <property type="match status" value="1"/>
</dbReference>
<dbReference type="FunFam" id="2.60.40.420:FF:000031">
    <property type="entry name" value="Laccase-2 isoform A"/>
    <property type="match status" value="1"/>
</dbReference>
<feature type="signal peptide" evidence="5">
    <location>
        <begin position="1"/>
        <end position="20"/>
    </location>
</feature>
<feature type="domain" description="Plastocyanin-like" evidence="6">
    <location>
        <begin position="265"/>
        <end position="425"/>
    </location>
</feature>
<evidence type="ECO:0000259" key="6">
    <source>
        <dbReference type="Pfam" id="PF00394"/>
    </source>
</evidence>
<evidence type="ECO:0000256" key="4">
    <source>
        <dbReference type="SAM" id="MobiDB-lite"/>
    </source>
</evidence>
<feature type="region of interest" description="Disordered" evidence="4">
    <location>
        <begin position="61"/>
        <end position="97"/>
    </location>
</feature>
<dbReference type="GO" id="GO:0006826">
    <property type="term" value="P:iron ion transport"/>
    <property type="evidence" value="ECO:0007669"/>
    <property type="project" value="TreeGrafter"/>
</dbReference>
<reference evidence="9" key="2">
    <citation type="journal article" date="2023" name="BMC Genomics">
        <title>Pest status, molecular evolution, and epigenetic factors derived from the genome assembly of Frankliniella fusca, a thysanopteran phytovirus vector.</title>
        <authorList>
            <person name="Catto M.A."/>
            <person name="Labadie P.E."/>
            <person name="Jacobson A.L."/>
            <person name="Kennedy G.G."/>
            <person name="Srinivasan R."/>
            <person name="Hunt B.G."/>
        </authorList>
    </citation>
    <scope>NUCLEOTIDE SEQUENCE</scope>
    <source>
        <strain evidence="9">PL_HMW_Pooled</strain>
    </source>
</reference>
<dbReference type="Pfam" id="PF00394">
    <property type="entry name" value="Cu-oxidase"/>
    <property type="match status" value="1"/>
</dbReference>
<keyword evidence="5" id="KW-0732">Signal</keyword>
<proteinExistence type="inferred from homology"/>
<dbReference type="GO" id="GO:0016491">
    <property type="term" value="F:oxidoreductase activity"/>
    <property type="evidence" value="ECO:0007669"/>
    <property type="project" value="UniProtKB-KW"/>
</dbReference>
<dbReference type="FunFam" id="2.60.40.420:FF:000045">
    <property type="entry name" value="Laccase 2"/>
    <property type="match status" value="1"/>
</dbReference>
<gene>
    <name evidence="9" type="ORF">KUF71_019304</name>
</gene>
<protein>
    <submittedName>
        <fullName evidence="9">Oxidoreductase OpS5</fullName>
    </submittedName>
</protein>
<dbReference type="InterPro" id="IPR001117">
    <property type="entry name" value="Cu-oxidase_2nd"/>
</dbReference>
<dbReference type="InterPro" id="IPR011706">
    <property type="entry name" value="Cu-oxidase_C"/>
</dbReference>
<comment type="caution">
    <text evidence="9">The sequence shown here is derived from an EMBL/GenBank/DDBJ whole genome shotgun (WGS) entry which is preliminary data.</text>
</comment>
<dbReference type="InterPro" id="IPR033138">
    <property type="entry name" value="Cu_oxidase_CS"/>
</dbReference>
<evidence type="ECO:0000256" key="1">
    <source>
        <dbReference type="ARBA" id="ARBA00010609"/>
    </source>
</evidence>
<dbReference type="InterPro" id="IPR008972">
    <property type="entry name" value="Cupredoxin"/>
</dbReference>
<evidence type="ECO:0000256" key="2">
    <source>
        <dbReference type="ARBA" id="ARBA00022723"/>
    </source>
</evidence>
<reference evidence="9" key="1">
    <citation type="submission" date="2021-07" db="EMBL/GenBank/DDBJ databases">
        <authorList>
            <person name="Catto M.A."/>
            <person name="Jacobson A."/>
            <person name="Kennedy G."/>
            <person name="Labadie P."/>
            <person name="Hunt B.G."/>
            <person name="Srinivasan R."/>
        </authorList>
    </citation>
    <scope>NUCLEOTIDE SEQUENCE</scope>
    <source>
        <strain evidence="9">PL_HMW_Pooled</strain>
        <tissue evidence="9">Head</tissue>
    </source>
</reference>
<dbReference type="Pfam" id="PF07731">
    <property type="entry name" value="Cu-oxidase_2"/>
    <property type="match status" value="1"/>
</dbReference>
<dbReference type="Gene3D" id="2.60.40.420">
    <property type="entry name" value="Cupredoxins - blue copper proteins"/>
    <property type="match status" value="3"/>
</dbReference>
<dbReference type="CDD" id="cd13884">
    <property type="entry name" value="CuRO_2_tcLCC_insect_like"/>
    <property type="match status" value="1"/>
</dbReference>
<evidence type="ECO:0000256" key="3">
    <source>
        <dbReference type="ARBA" id="ARBA00023002"/>
    </source>
</evidence>
<dbReference type="Pfam" id="PF07732">
    <property type="entry name" value="Cu-oxidase_3"/>
    <property type="match status" value="1"/>
</dbReference>
<keyword evidence="3" id="KW-0560">Oxidoreductase</keyword>
<evidence type="ECO:0000259" key="8">
    <source>
        <dbReference type="Pfam" id="PF07732"/>
    </source>
</evidence>
<keyword evidence="2" id="KW-0479">Metal-binding</keyword>
<dbReference type="InterPro" id="IPR002355">
    <property type="entry name" value="Cu_oxidase_Cu_BS"/>
</dbReference>
<dbReference type="CDD" id="cd13905">
    <property type="entry name" value="CuRO_3_tcLLC2_insect_like"/>
    <property type="match status" value="1"/>
</dbReference>
<comment type="similarity">
    <text evidence="1">Belongs to the multicopper oxidase family.</text>
</comment>
<evidence type="ECO:0000313" key="9">
    <source>
        <dbReference type="EMBL" id="KAK3909048.1"/>
    </source>
</evidence>
<dbReference type="PROSITE" id="PS00080">
    <property type="entry name" value="MULTICOPPER_OXIDASE2"/>
    <property type="match status" value="1"/>
</dbReference>
<dbReference type="EMBL" id="JAHWGI010000083">
    <property type="protein sequence ID" value="KAK3909048.1"/>
    <property type="molecule type" value="Genomic_DNA"/>
</dbReference>
<dbReference type="SUPFAM" id="SSF49503">
    <property type="entry name" value="Cupredoxins"/>
    <property type="match status" value="3"/>
</dbReference>
<dbReference type="GO" id="GO:0005886">
    <property type="term" value="C:plasma membrane"/>
    <property type="evidence" value="ECO:0007669"/>
    <property type="project" value="TreeGrafter"/>
</dbReference>
<dbReference type="InterPro" id="IPR011707">
    <property type="entry name" value="Cu-oxidase-like_N"/>
</dbReference>
<dbReference type="PANTHER" id="PTHR11709:SF232">
    <property type="entry name" value="STRAW, ISOFORM G"/>
    <property type="match status" value="1"/>
</dbReference>
<dbReference type="InterPro" id="IPR045087">
    <property type="entry name" value="Cu-oxidase_fam"/>
</dbReference>
<feature type="domain" description="Plastocyanin-like" evidence="7">
    <location>
        <begin position="558"/>
        <end position="678"/>
    </location>
</feature>
<accession>A0AAE1L787</accession>
<evidence type="ECO:0000313" key="10">
    <source>
        <dbReference type="Proteomes" id="UP001219518"/>
    </source>
</evidence>
<dbReference type="AlphaFoldDB" id="A0AAE1L787"/>